<keyword evidence="2" id="KW-1133">Transmembrane helix</keyword>
<dbReference type="Ensembl" id="ENSNNAT00000024909.1">
    <property type="protein sequence ID" value="ENSNNAP00000023751.1"/>
    <property type="gene ID" value="ENSNNAG00000015627.1"/>
</dbReference>
<dbReference type="GeneTree" id="ENSGT00690000102286"/>
<evidence type="ECO:0000313" key="3">
    <source>
        <dbReference type="Ensembl" id="ENSNNAP00000023751.1"/>
    </source>
</evidence>
<dbReference type="CDD" id="cd09851">
    <property type="entry name" value="HTLV-1-like_HR1-HR2"/>
    <property type="match status" value="1"/>
</dbReference>
<feature type="compositionally biased region" description="Basic and acidic residues" evidence="1">
    <location>
        <begin position="499"/>
        <end position="511"/>
    </location>
</feature>
<dbReference type="PANTHER" id="PTHR10424">
    <property type="entry name" value="VIRAL ENVELOPE PROTEIN"/>
    <property type="match status" value="1"/>
</dbReference>
<evidence type="ECO:0000313" key="4">
    <source>
        <dbReference type="Proteomes" id="UP000694559"/>
    </source>
</evidence>
<dbReference type="Gene3D" id="3.90.310.10">
    <property type="entry name" value="ENV polyprotein, receptor-binding domain"/>
    <property type="match status" value="1"/>
</dbReference>
<dbReference type="Pfam" id="PF00429">
    <property type="entry name" value="TLV_coat"/>
    <property type="match status" value="1"/>
</dbReference>
<feature type="region of interest" description="Disordered" evidence="1">
    <location>
        <begin position="486"/>
        <end position="516"/>
    </location>
</feature>
<reference evidence="3" key="1">
    <citation type="submission" date="2025-08" db="UniProtKB">
        <authorList>
            <consortium name="Ensembl"/>
        </authorList>
    </citation>
    <scope>IDENTIFICATION</scope>
</reference>
<keyword evidence="2" id="KW-0812">Transmembrane</keyword>
<evidence type="ECO:0008006" key="5">
    <source>
        <dbReference type="Google" id="ProtNLM"/>
    </source>
</evidence>
<protein>
    <recommendedName>
        <fullName evidence="5">Envelope protein</fullName>
    </recommendedName>
</protein>
<evidence type="ECO:0000256" key="2">
    <source>
        <dbReference type="SAM" id="Phobius"/>
    </source>
</evidence>
<proteinExistence type="predicted"/>
<organism evidence="3 4">
    <name type="scientific">Naja naja</name>
    <name type="common">Indian cobra</name>
    <dbReference type="NCBI Taxonomy" id="35670"/>
    <lineage>
        <taxon>Eukaryota</taxon>
        <taxon>Metazoa</taxon>
        <taxon>Chordata</taxon>
        <taxon>Craniata</taxon>
        <taxon>Vertebrata</taxon>
        <taxon>Euteleostomi</taxon>
        <taxon>Lepidosauria</taxon>
        <taxon>Squamata</taxon>
        <taxon>Bifurcata</taxon>
        <taxon>Unidentata</taxon>
        <taxon>Episquamata</taxon>
        <taxon>Toxicofera</taxon>
        <taxon>Serpentes</taxon>
        <taxon>Colubroidea</taxon>
        <taxon>Elapidae</taxon>
        <taxon>Elapinae</taxon>
        <taxon>Naja</taxon>
    </lineage>
</organism>
<dbReference type="OMA" id="SHALLNC"/>
<dbReference type="PANTHER" id="PTHR10424:SF82">
    <property type="entry name" value="ENVELOPE GLYCOPROTEIN-RELATED"/>
    <property type="match status" value="1"/>
</dbReference>
<reference evidence="3" key="2">
    <citation type="submission" date="2025-09" db="UniProtKB">
        <authorList>
            <consortium name="Ensembl"/>
        </authorList>
    </citation>
    <scope>IDENTIFICATION</scope>
</reference>
<dbReference type="InterPro" id="IPR018154">
    <property type="entry name" value="TLV/ENV_coat_polyprotein"/>
</dbReference>
<name>A0A8C6Y3C4_NAJNA</name>
<dbReference type="SUPFAM" id="SSF58069">
    <property type="entry name" value="Virus ectodomain"/>
    <property type="match status" value="1"/>
</dbReference>
<dbReference type="SUPFAM" id="SSF49830">
    <property type="entry name" value="ENV polyprotein, receptor-binding domain"/>
    <property type="match status" value="1"/>
</dbReference>
<keyword evidence="4" id="KW-1185">Reference proteome</keyword>
<sequence length="525" mass="58133">PLAAPIPAYNKCGTISDWYCKSWQCVSTGKIWWTAPYTTDYFKAVLGPDNNLPWHSCSNWACCGVRLNPMTVTFTSHRRNLPITEWFNGKKWGGRMNDKSTYSHPGNIFIIRLSMSLETSPPVGPNKQVNSPFLKPFTKRNNPLVSLVSSAHAALVAAHAFPNNDSKCWLCLSSQPPFYEAIGSALPFANNTSDAACRLGFNAEGRATMYTTLSTTNLFKRLHGQFFIPSNGSIWACSTGATACVSGDILHTQRAFCIQVYLLPKMSVFSNNVFLSRMETLQYFPRTKREMVTTMTLALLLGLGAAGAATGIAGMIVADQNIRKLSAEIDDDLERIEQSMVALQKSLTSLSEVVLQNRRGLDLLFLKQGGLCVALKEECCFYTDSSGIVLDSMAELNTRLKDRERERSQSHTWYQEMFNFSPWLTTLLSALAGPLILLLLACTIGPCVMGRVLAFLKHRLNGISDDVLLLKHTVENEFKQPLLELASESDEDSESETFPLEKRTGSLRDLPEGGFPGDVLALEGY</sequence>
<evidence type="ECO:0000256" key="1">
    <source>
        <dbReference type="SAM" id="MobiDB-lite"/>
    </source>
</evidence>
<feature type="transmembrane region" description="Helical" evidence="2">
    <location>
        <begin position="296"/>
        <end position="318"/>
    </location>
</feature>
<dbReference type="AlphaFoldDB" id="A0A8C6Y3C4"/>
<dbReference type="Gene3D" id="1.10.287.210">
    <property type="match status" value="1"/>
</dbReference>
<dbReference type="OrthoDB" id="9050420at2759"/>
<dbReference type="Proteomes" id="UP000694559">
    <property type="component" value="Unplaced"/>
</dbReference>
<accession>A0A8C6Y3C4</accession>
<keyword evidence="2" id="KW-0472">Membrane</keyword>
<feature type="transmembrane region" description="Helical" evidence="2">
    <location>
        <begin position="423"/>
        <end position="449"/>
    </location>
</feature>
<dbReference type="InterPro" id="IPR008981">
    <property type="entry name" value="FMuLV_rcpt-bd"/>
</dbReference>